<dbReference type="AlphaFoldDB" id="A0ABD2D2Q2"/>
<name>A0ABD2D2Q2_VESMC</name>
<sequence>MNEYSSAYHTASMESLSVVVSESLIDFQFYQYLEFFDIRTGRNSDTVNRDTSIHEPERKRLLDNCVMHRLFSTCDATCSALAIKCKIALRFIVSLYAFLLTLVSLSSIIIHYMVIIHSLKVYNLQGITKWNKIKYTQLHGNVIDIICQYTYQYLSVLPQREDVSVRSFHKGEILLNCVQVEFLGIGVRASNPFRLTPEYEKTRERNWLDQICFDTLVWASLAFSNTVFFDRHGMLRLDQSEIVVHSYRDQHKEIIDKIRVVNCPITDLAKQIAKTDR</sequence>
<reference evidence="2 3" key="1">
    <citation type="journal article" date="2024" name="Ann. Entomol. Soc. Am.">
        <title>Genomic analyses of the southern and eastern yellowjacket wasps (Hymenoptera: Vespidae) reveal evolutionary signatures of social life.</title>
        <authorList>
            <person name="Catto M.A."/>
            <person name="Caine P.B."/>
            <person name="Orr S.E."/>
            <person name="Hunt B.G."/>
            <person name="Goodisman M.A.D."/>
        </authorList>
    </citation>
    <scope>NUCLEOTIDE SEQUENCE [LARGE SCALE GENOMIC DNA]</scope>
    <source>
        <strain evidence="2">232</strain>
        <tissue evidence="2">Head and thorax</tissue>
    </source>
</reference>
<protein>
    <submittedName>
        <fullName evidence="2">Uncharacterized protein</fullName>
    </submittedName>
</protein>
<keyword evidence="1" id="KW-1133">Transmembrane helix</keyword>
<keyword evidence="1" id="KW-0472">Membrane</keyword>
<proteinExistence type="predicted"/>
<evidence type="ECO:0000256" key="1">
    <source>
        <dbReference type="SAM" id="Phobius"/>
    </source>
</evidence>
<dbReference type="EMBL" id="JAYRBN010000002">
    <property type="protein sequence ID" value="KAL2751641.1"/>
    <property type="molecule type" value="Genomic_DNA"/>
</dbReference>
<keyword evidence="3" id="KW-1185">Reference proteome</keyword>
<comment type="caution">
    <text evidence="2">The sequence shown here is derived from an EMBL/GenBank/DDBJ whole genome shotgun (WGS) entry which is preliminary data.</text>
</comment>
<evidence type="ECO:0000313" key="3">
    <source>
        <dbReference type="Proteomes" id="UP001607303"/>
    </source>
</evidence>
<keyword evidence="1" id="KW-0812">Transmembrane</keyword>
<feature type="transmembrane region" description="Helical" evidence="1">
    <location>
        <begin position="91"/>
        <end position="114"/>
    </location>
</feature>
<organism evidence="2 3">
    <name type="scientific">Vespula maculifrons</name>
    <name type="common">Eastern yellow jacket</name>
    <name type="synonym">Wasp</name>
    <dbReference type="NCBI Taxonomy" id="7453"/>
    <lineage>
        <taxon>Eukaryota</taxon>
        <taxon>Metazoa</taxon>
        <taxon>Ecdysozoa</taxon>
        <taxon>Arthropoda</taxon>
        <taxon>Hexapoda</taxon>
        <taxon>Insecta</taxon>
        <taxon>Pterygota</taxon>
        <taxon>Neoptera</taxon>
        <taxon>Endopterygota</taxon>
        <taxon>Hymenoptera</taxon>
        <taxon>Apocrita</taxon>
        <taxon>Aculeata</taxon>
        <taxon>Vespoidea</taxon>
        <taxon>Vespidae</taxon>
        <taxon>Vespinae</taxon>
        <taxon>Vespula</taxon>
    </lineage>
</organism>
<accession>A0ABD2D2Q2</accession>
<gene>
    <name evidence="2" type="ORF">V1477_000117</name>
</gene>
<evidence type="ECO:0000313" key="2">
    <source>
        <dbReference type="EMBL" id="KAL2751641.1"/>
    </source>
</evidence>
<dbReference type="Proteomes" id="UP001607303">
    <property type="component" value="Unassembled WGS sequence"/>
</dbReference>